<dbReference type="InterPro" id="IPR001763">
    <property type="entry name" value="Rhodanese-like_dom"/>
</dbReference>
<feature type="domain" description="Cytochrome c" evidence="9">
    <location>
        <begin position="36"/>
        <end position="122"/>
    </location>
</feature>
<evidence type="ECO:0000256" key="1">
    <source>
        <dbReference type="ARBA" id="ARBA00022448"/>
    </source>
</evidence>
<organism evidence="10 11">
    <name type="scientific">Arenimonas metalli CF5-1</name>
    <dbReference type="NCBI Taxonomy" id="1384056"/>
    <lineage>
        <taxon>Bacteria</taxon>
        <taxon>Pseudomonadati</taxon>
        <taxon>Pseudomonadota</taxon>
        <taxon>Gammaproteobacteria</taxon>
        <taxon>Lysobacterales</taxon>
        <taxon>Lysobacteraceae</taxon>
        <taxon>Arenimonas</taxon>
    </lineage>
</organism>
<proteinExistence type="predicted"/>
<evidence type="ECO:0000256" key="4">
    <source>
        <dbReference type="ARBA" id="ARBA00022982"/>
    </source>
</evidence>
<sequence>MRQTAPARCFAALLLLALLAPLPALAQDPPPLLTPEQSEAAAARYQQYCALCHGPDRAGHANDHAPSLKSASLIATGTPVVIGEAIAYGRPGTPMGAYHVEMGGPLTRQEIRELAFWLLTMAPADPIPVADRVEGDIALGAGVYAQHCASCHGAQGEGGTGTALGNATMLALTPDGFLRYAIENGREGTPMVAFKDVLSPAQIDGVTAFLRSRSAGWEVPEPKRHTPPPLDAYVINPDAAAPSFTLTDGMYVSAAELDRELKARKRMVLLDTRVTSMWERAHIEGAVPGPYYASREEVMANLPTDGTWIVAYCECPRAAAESVVRRLREAGVQNTAVLWEGIQGWVSLGYPVVQGEAAKATR</sequence>
<dbReference type="PANTHER" id="PTHR33751:SF9">
    <property type="entry name" value="CYTOCHROME C4"/>
    <property type="match status" value="1"/>
</dbReference>
<feature type="domain" description="Rhodanese" evidence="8">
    <location>
        <begin position="263"/>
        <end position="354"/>
    </location>
</feature>
<dbReference type="OrthoDB" id="9779283at2"/>
<evidence type="ECO:0008006" key="12">
    <source>
        <dbReference type="Google" id="ProtNLM"/>
    </source>
</evidence>
<dbReference type="PROSITE" id="PS50206">
    <property type="entry name" value="RHODANESE_3"/>
    <property type="match status" value="1"/>
</dbReference>
<keyword evidence="3 6" id="KW-0479">Metal-binding</keyword>
<dbReference type="SUPFAM" id="SSF52821">
    <property type="entry name" value="Rhodanese/Cell cycle control phosphatase"/>
    <property type="match status" value="1"/>
</dbReference>
<dbReference type="PATRIC" id="fig|1384056.3.peg.1284"/>
<evidence type="ECO:0000256" key="7">
    <source>
        <dbReference type="SAM" id="SignalP"/>
    </source>
</evidence>
<dbReference type="Pfam" id="PF13442">
    <property type="entry name" value="Cytochrome_CBB3"/>
    <property type="match status" value="2"/>
</dbReference>
<dbReference type="GO" id="GO:0009055">
    <property type="term" value="F:electron transfer activity"/>
    <property type="evidence" value="ECO:0007669"/>
    <property type="project" value="InterPro"/>
</dbReference>
<dbReference type="InterPro" id="IPR009056">
    <property type="entry name" value="Cyt_c-like_dom"/>
</dbReference>
<dbReference type="Gene3D" id="1.10.760.10">
    <property type="entry name" value="Cytochrome c-like domain"/>
    <property type="match status" value="2"/>
</dbReference>
<evidence type="ECO:0000256" key="3">
    <source>
        <dbReference type="ARBA" id="ARBA00022723"/>
    </source>
</evidence>
<gene>
    <name evidence="10" type="ORF">N787_10295</name>
</gene>
<dbReference type="EMBL" id="AVCK01000015">
    <property type="protein sequence ID" value="KFN46610.1"/>
    <property type="molecule type" value="Genomic_DNA"/>
</dbReference>
<dbReference type="RefSeq" id="WP_052575213.1">
    <property type="nucleotide sequence ID" value="NZ_AVCK01000015.1"/>
</dbReference>
<dbReference type="SMART" id="SM00450">
    <property type="entry name" value="RHOD"/>
    <property type="match status" value="1"/>
</dbReference>
<feature type="domain" description="Cytochrome c" evidence="9">
    <location>
        <begin position="135"/>
        <end position="214"/>
    </location>
</feature>
<keyword evidence="1" id="KW-0813">Transport</keyword>
<feature type="signal peptide" evidence="7">
    <location>
        <begin position="1"/>
        <end position="26"/>
    </location>
</feature>
<accession>A0A091BQK2</accession>
<dbReference type="Gene3D" id="3.40.250.10">
    <property type="entry name" value="Rhodanese-like domain"/>
    <property type="match status" value="1"/>
</dbReference>
<keyword evidence="11" id="KW-1185">Reference proteome</keyword>
<dbReference type="PANTHER" id="PTHR33751">
    <property type="entry name" value="CBB3-TYPE CYTOCHROME C OXIDASE SUBUNIT FIXP"/>
    <property type="match status" value="1"/>
</dbReference>
<evidence type="ECO:0000256" key="2">
    <source>
        <dbReference type="ARBA" id="ARBA00022617"/>
    </source>
</evidence>
<dbReference type="SUPFAM" id="SSF46626">
    <property type="entry name" value="Cytochrome c"/>
    <property type="match status" value="2"/>
</dbReference>
<dbReference type="AlphaFoldDB" id="A0A091BQK2"/>
<dbReference type="Proteomes" id="UP000029393">
    <property type="component" value="Unassembled WGS sequence"/>
</dbReference>
<evidence type="ECO:0000313" key="10">
    <source>
        <dbReference type="EMBL" id="KFN46610.1"/>
    </source>
</evidence>
<evidence type="ECO:0000313" key="11">
    <source>
        <dbReference type="Proteomes" id="UP000029393"/>
    </source>
</evidence>
<evidence type="ECO:0000259" key="9">
    <source>
        <dbReference type="PROSITE" id="PS51007"/>
    </source>
</evidence>
<reference evidence="10 11" key="1">
    <citation type="submission" date="2013-09" db="EMBL/GenBank/DDBJ databases">
        <title>Genome sequencing of Arenimonas metalli.</title>
        <authorList>
            <person name="Chen F."/>
            <person name="Wang G."/>
        </authorList>
    </citation>
    <scope>NUCLEOTIDE SEQUENCE [LARGE SCALE GENOMIC DNA]</scope>
    <source>
        <strain evidence="10 11">CF5-1</strain>
    </source>
</reference>
<dbReference type="GO" id="GO:0020037">
    <property type="term" value="F:heme binding"/>
    <property type="evidence" value="ECO:0007669"/>
    <property type="project" value="InterPro"/>
</dbReference>
<keyword evidence="5 6" id="KW-0408">Iron</keyword>
<keyword evidence="4" id="KW-0249">Electron transport</keyword>
<dbReference type="eggNOG" id="COG2010">
    <property type="taxonomic scope" value="Bacteria"/>
</dbReference>
<keyword evidence="7" id="KW-0732">Signal</keyword>
<dbReference type="InterPro" id="IPR036909">
    <property type="entry name" value="Cyt_c-like_dom_sf"/>
</dbReference>
<dbReference type="GO" id="GO:0046872">
    <property type="term" value="F:metal ion binding"/>
    <property type="evidence" value="ECO:0007669"/>
    <property type="project" value="UniProtKB-KW"/>
</dbReference>
<feature type="chain" id="PRO_5001870117" description="Cytochrome c, diheme subunit of cytochrome bc complex peta" evidence="7">
    <location>
        <begin position="27"/>
        <end position="362"/>
    </location>
</feature>
<evidence type="ECO:0000256" key="6">
    <source>
        <dbReference type="PROSITE-ProRule" id="PRU00433"/>
    </source>
</evidence>
<protein>
    <recommendedName>
        <fullName evidence="12">Cytochrome c, diheme subunit of cytochrome bc complex peta</fullName>
    </recommendedName>
</protein>
<comment type="caution">
    <text evidence="10">The sequence shown here is derived from an EMBL/GenBank/DDBJ whole genome shotgun (WGS) entry which is preliminary data.</text>
</comment>
<evidence type="ECO:0000259" key="8">
    <source>
        <dbReference type="PROSITE" id="PS50206"/>
    </source>
</evidence>
<dbReference type="eggNOG" id="COG0607">
    <property type="taxonomic scope" value="Bacteria"/>
</dbReference>
<dbReference type="CDD" id="cd00158">
    <property type="entry name" value="RHOD"/>
    <property type="match status" value="1"/>
</dbReference>
<dbReference type="InterPro" id="IPR036873">
    <property type="entry name" value="Rhodanese-like_dom_sf"/>
</dbReference>
<name>A0A091BQK2_9GAMM</name>
<dbReference type="InterPro" id="IPR050597">
    <property type="entry name" value="Cytochrome_c_Oxidase_Subunit"/>
</dbReference>
<keyword evidence="2 6" id="KW-0349">Heme</keyword>
<dbReference type="Pfam" id="PF00581">
    <property type="entry name" value="Rhodanese"/>
    <property type="match status" value="1"/>
</dbReference>
<evidence type="ECO:0000256" key="5">
    <source>
        <dbReference type="ARBA" id="ARBA00023004"/>
    </source>
</evidence>
<dbReference type="STRING" id="1384056.N787_10295"/>
<dbReference type="PROSITE" id="PS51007">
    <property type="entry name" value="CYTC"/>
    <property type="match status" value="2"/>
</dbReference>